<dbReference type="Pfam" id="PF12973">
    <property type="entry name" value="Cupin_7"/>
    <property type="match status" value="1"/>
</dbReference>
<evidence type="ECO:0000313" key="2">
    <source>
        <dbReference type="EMBL" id="PQJ67160.1"/>
    </source>
</evidence>
<reference evidence="2 3" key="1">
    <citation type="submission" date="2016-12" db="EMBL/GenBank/DDBJ databases">
        <title>Diversity of luminous bacteria.</title>
        <authorList>
            <person name="Yoshizawa S."/>
            <person name="Kogure K."/>
        </authorList>
    </citation>
    <scope>NUCLEOTIDE SEQUENCE [LARGE SCALE GENOMIC DNA]</scope>
    <source>
        <strain evidence="2 3">LC1-200</strain>
    </source>
</reference>
<dbReference type="Proteomes" id="UP000238730">
    <property type="component" value="Unassembled WGS sequence"/>
</dbReference>
<dbReference type="Gene3D" id="2.60.120.10">
    <property type="entry name" value="Jelly Rolls"/>
    <property type="match status" value="1"/>
</dbReference>
<dbReference type="Gene3D" id="1.10.10.1320">
    <property type="entry name" value="Anti-sigma factor, zinc-finger domain"/>
    <property type="match status" value="1"/>
</dbReference>
<accession>A0A2S7VYH4</accession>
<name>A0A2S7VYH4_PHOAN</name>
<dbReference type="InterPro" id="IPR041916">
    <property type="entry name" value="Anti_sigma_zinc_sf"/>
</dbReference>
<feature type="domain" description="ChrR-like cupin" evidence="1">
    <location>
        <begin position="117"/>
        <end position="211"/>
    </location>
</feature>
<dbReference type="AlphaFoldDB" id="A0A2S7VYH4"/>
<dbReference type="InterPro" id="IPR011051">
    <property type="entry name" value="RmlC_Cupin_sf"/>
</dbReference>
<dbReference type="RefSeq" id="WP_105060425.1">
    <property type="nucleotide sequence ID" value="NZ_MSCJ01000001.1"/>
</dbReference>
<dbReference type="OrthoDB" id="2988517at2"/>
<comment type="caution">
    <text evidence="2">The sequence shown here is derived from an EMBL/GenBank/DDBJ whole genome shotgun (WGS) entry which is preliminary data.</text>
</comment>
<gene>
    <name evidence="2" type="ORF">BTO08_06975</name>
</gene>
<organism evidence="2 3">
    <name type="scientific">Photobacterium angustum</name>
    <dbReference type="NCBI Taxonomy" id="661"/>
    <lineage>
        <taxon>Bacteria</taxon>
        <taxon>Pseudomonadati</taxon>
        <taxon>Pseudomonadota</taxon>
        <taxon>Gammaproteobacteria</taxon>
        <taxon>Vibrionales</taxon>
        <taxon>Vibrionaceae</taxon>
        <taxon>Photobacterium</taxon>
    </lineage>
</organism>
<protein>
    <submittedName>
        <fullName evidence="2">Transcriptional regulator</fullName>
    </submittedName>
</protein>
<dbReference type="InterPro" id="IPR012807">
    <property type="entry name" value="Anti-sigma_ChrR"/>
</dbReference>
<dbReference type="SUPFAM" id="SSF51182">
    <property type="entry name" value="RmlC-like cupins"/>
    <property type="match status" value="1"/>
</dbReference>
<dbReference type="CDD" id="cd20301">
    <property type="entry name" value="cupin_ChrR"/>
    <property type="match status" value="1"/>
</dbReference>
<dbReference type="InterPro" id="IPR014710">
    <property type="entry name" value="RmlC-like_jellyroll"/>
</dbReference>
<dbReference type="NCBIfam" id="TIGR02451">
    <property type="entry name" value="anti_sig_ChrR"/>
    <property type="match status" value="1"/>
</dbReference>
<dbReference type="InterPro" id="IPR025979">
    <property type="entry name" value="ChrR-like_cupin_dom"/>
</dbReference>
<dbReference type="EMBL" id="MSCJ01000001">
    <property type="protein sequence ID" value="PQJ67160.1"/>
    <property type="molecule type" value="Genomic_DNA"/>
</dbReference>
<evidence type="ECO:0000313" key="3">
    <source>
        <dbReference type="Proteomes" id="UP000238730"/>
    </source>
</evidence>
<proteinExistence type="predicted"/>
<sequence>MPTNNISFIKHHPSKQLLEQHIEGKLPLSMALAVAAHIELCPHCQQLEAQLTPQIANASWAQSKVAQRDLEQDINVDACFSAMLSDITESSDDNTSYHESEPLAIECKGMTYTLPRAFTKFHQLNWRNLGKISRARLPFEEAEVRSSLLHIGKGGTIPTHTHKGYELTLLLAGDFEDENGHYVAGDFILLDESHSGHSPKTSEGCLCYTVSNAPLHFTQGVSQLFNSIGKVIY</sequence>
<evidence type="ECO:0000259" key="1">
    <source>
        <dbReference type="Pfam" id="PF12973"/>
    </source>
</evidence>